<feature type="transmembrane region" description="Helical" evidence="1">
    <location>
        <begin position="52"/>
        <end position="77"/>
    </location>
</feature>
<dbReference type="PANTHER" id="PTHR33428">
    <property type="entry name" value="CHLOROPHYLLASE-2, CHLOROPLASTIC"/>
    <property type="match status" value="1"/>
</dbReference>
<keyword evidence="1" id="KW-0472">Membrane</keyword>
<keyword evidence="3" id="KW-1185">Reference proteome</keyword>
<protein>
    <recommendedName>
        <fullName evidence="4">Alpha/beta hydrolase</fullName>
    </recommendedName>
</protein>
<sequence length="732" mass="84732">MNKFKMLLKTGIEEATRFVSNSWRFIIAALLLYIVCFLLFMGFFFYTGAGKWADVLIIVGSGAFVFITIWILTFLLVNFIKRMPIFFLACIIGAVYAVYSVGTYLGPFFRLMGYFVLVLGAFSGLTLYLYKKQKKSFFFLSFISTVVLHGIFIYFTATDGKEGDWSLQLNSSSSQIVNPATEKNYDITYFTYGSGSDKRDDYKDVLYQTNPVNISSFIVQPKGWNKWYREWFWGFNLQNAPLNGRVWMPISNDNETFPLVLIVHGNHNMADFSDGGYAYLGEMLAKKGYIAVSVDQNFINSGKSGHIGWDNAGRAWLLLKHLEQWQTWNKTKEHDLFNKIDMDNIALIGHSRGGEAISIAKQFNELERFPNNAKVRLNFDFSIKALIGLSPGDGRFTPGDQPVKLEDVNYLTLQGGNDTDHTNYLGMRQFERVHFNEDFDGFKSSIYIYGGNHGQFNSDWEMDQPAPYWWFMNRKELMTPDTQRDITKIYIASFLDATLKGKKELKKIFEDKNLVSSWVPADPLRVRYENSSFTPLATFEEDVDVTTSTIGGEMQGHNLQVWKEINLLQRNKEPQYNQVVKLGWSSRNSRYTLIVPNTVSDDFHADTVLRFDAVQAHPERYEFYHIPVPEGYQHKPIPITVSLKPKGVSKFDSRLRTTVYIDPTYSTKLYRFNWWNKRFGNEYEHMLHTYEVPIDYWKDSFPTIDFSNIEEISFEFNQTNSGLIFLDNIGFY</sequence>
<evidence type="ECO:0008006" key="4">
    <source>
        <dbReference type="Google" id="ProtNLM"/>
    </source>
</evidence>
<dbReference type="RefSeq" id="WP_230499853.1">
    <property type="nucleotide sequence ID" value="NZ_CAKJTJ010000002.1"/>
</dbReference>
<dbReference type="Proteomes" id="UP000789833">
    <property type="component" value="Unassembled WGS sequence"/>
</dbReference>
<evidence type="ECO:0000313" key="3">
    <source>
        <dbReference type="Proteomes" id="UP000789833"/>
    </source>
</evidence>
<organism evidence="2 3">
    <name type="scientific">Sutcliffiella rhizosphaerae</name>
    <dbReference type="NCBI Taxonomy" id="2880967"/>
    <lineage>
        <taxon>Bacteria</taxon>
        <taxon>Bacillati</taxon>
        <taxon>Bacillota</taxon>
        <taxon>Bacilli</taxon>
        <taxon>Bacillales</taxon>
        <taxon>Bacillaceae</taxon>
        <taxon>Sutcliffiella</taxon>
    </lineage>
</organism>
<accession>A0ABM8YJ59</accession>
<dbReference type="Gene3D" id="3.40.50.1820">
    <property type="entry name" value="alpha/beta hydrolase"/>
    <property type="match status" value="1"/>
</dbReference>
<keyword evidence="1" id="KW-1133">Transmembrane helix</keyword>
<gene>
    <name evidence="2" type="ORF">BACCIP111883_00698</name>
</gene>
<name>A0ABM8YJ59_9BACI</name>
<proteinExistence type="predicted"/>
<feature type="transmembrane region" description="Helical" evidence="1">
    <location>
        <begin position="111"/>
        <end position="130"/>
    </location>
</feature>
<feature type="transmembrane region" description="Helical" evidence="1">
    <location>
        <begin position="137"/>
        <end position="157"/>
    </location>
</feature>
<comment type="caution">
    <text evidence="2">The sequence shown here is derived from an EMBL/GenBank/DDBJ whole genome shotgun (WGS) entry which is preliminary data.</text>
</comment>
<feature type="transmembrane region" description="Helical" evidence="1">
    <location>
        <begin position="84"/>
        <end position="105"/>
    </location>
</feature>
<dbReference type="SUPFAM" id="SSF53474">
    <property type="entry name" value="alpha/beta-Hydrolases"/>
    <property type="match status" value="1"/>
</dbReference>
<dbReference type="EMBL" id="CAKJTJ010000002">
    <property type="protein sequence ID" value="CAG9619930.1"/>
    <property type="molecule type" value="Genomic_DNA"/>
</dbReference>
<dbReference type="InterPro" id="IPR029058">
    <property type="entry name" value="AB_hydrolase_fold"/>
</dbReference>
<dbReference type="PANTHER" id="PTHR33428:SF2">
    <property type="entry name" value="CHLOROPHYLLASE-2"/>
    <property type="match status" value="1"/>
</dbReference>
<evidence type="ECO:0000256" key="1">
    <source>
        <dbReference type="SAM" id="Phobius"/>
    </source>
</evidence>
<evidence type="ECO:0000313" key="2">
    <source>
        <dbReference type="EMBL" id="CAG9619930.1"/>
    </source>
</evidence>
<reference evidence="2 3" key="1">
    <citation type="submission" date="2021-10" db="EMBL/GenBank/DDBJ databases">
        <authorList>
            <person name="Criscuolo A."/>
        </authorList>
    </citation>
    <scope>NUCLEOTIDE SEQUENCE [LARGE SCALE GENOMIC DNA]</scope>
    <source>
        <strain evidence="3">CIP 111883</strain>
    </source>
</reference>
<keyword evidence="1" id="KW-0812">Transmembrane</keyword>
<feature type="transmembrane region" description="Helical" evidence="1">
    <location>
        <begin position="25"/>
        <end position="46"/>
    </location>
</feature>